<dbReference type="AlphaFoldDB" id="A0A383CTF2"/>
<name>A0A383CTF2_9ZZZZ</name>
<dbReference type="PRINTS" id="PR00420">
    <property type="entry name" value="RNGMNOXGNASE"/>
</dbReference>
<accession>A0A383CTF2</accession>
<organism evidence="3">
    <name type="scientific">marine metagenome</name>
    <dbReference type="NCBI Taxonomy" id="408172"/>
    <lineage>
        <taxon>unclassified sequences</taxon>
        <taxon>metagenomes</taxon>
        <taxon>ecological metagenomes</taxon>
    </lineage>
</organism>
<sequence length="239" mass="26771">SEPRGILAGYSWPQYAVHRGELHMALYRRFRDLAGDDAIRLGCRATGYEIHKNGTVSLQLDTPDGPDYENGTLLVGADGIHSAIRAAMFPRQPPIHWGGAIMWRGTSMARPIRTKSSFVGLGNHRQRMVIYPISEADPNTGLALINWIAEVTYDDPSTHDNVGWFRRVEIENFIHHFEDWTYDWLDVPALIREAEEVFENPMIDRDPISHWAEGPVALLGDAAHPMYPTGSNGASQAIV</sequence>
<evidence type="ECO:0008006" key="4">
    <source>
        <dbReference type="Google" id="ProtNLM"/>
    </source>
</evidence>
<dbReference type="InterPro" id="IPR050493">
    <property type="entry name" value="FAD-dep_Monooxygenase_BioMet"/>
</dbReference>
<evidence type="ECO:0000256" key="2">
    <source>
        <dbReference type="ARBA" id="ARBA00023033"/>
    </source>
</evidence>
<dbReference type="InterPro" id="IPR036188">
    <property type="entry name" value="FAD/NAD-bd_sf"/>
</dbReference>
<dbReference type="EMBL" id="UINC01211643">
    <property type="protein sequence ID" value="SVE35626.1"/>
    <property type="molecule type" value="Genomic_DNA"/>
</dbReference>
<dbReference type="SUPFAM" id="SSF51905">
    <property type="entry name" value="FAD/NAD(P)-binding domain"/>
    <property type="match status" value="1"/>
</dbReference>
<feature type="non-terminal residue" evidence="3">
    <location>
        <position position="1"/>
    </location>
</feature>
<gene>
    <name evidence="3" type="ORF">METZ01_LOCUS488480</name>
</gene>
<evidence type="ECO:0000313" key="3">
    <source>
        <dbReference type="EMBL" id="SVE35626.1"/>
    </source>
</evidence>
<dbReference type="Gene3D" id="3.50.50.60">
    <property type="entry name" value="FAD/NAD(P)-binding domain"/>
    <property type="match status" value="1"/>
</dbReference>
<feature type="non-terminal residue" evidence="3">
    <location>
        <position position="239"/>
    </location>
</feature>
<dbReference type="PANTHER" id="PTHR13789:SF268">
    <property type="entry name" value="5-METHYLPHENAZINE-1-CARBOXYLATE 1-MONOOXYGENASE"/>
    <property type="match status" value="1"/>
</dbReference>
<dbReference type="PANTHER" id="PTHR13789">
    <property type="entry name" value="MONOOXYGENASE"/>
    <property type="match status" value="1"/>
</dbReference>
<proteinExistence type="predicted"/>
<dbReference type="SUPFAM" id="SSF54373">
    <property type="entry name" value="FAD-linked reductases, C-terminal domain"/>
    <property type="match status" value="1"/>
</dbReference>
<evidence type="ECO:0000256" key="1">
    <source>
        <dbReference type="ARBA" id="ARBA00023002"/>
    </source>
</evidence>
<dbReference type="Gene3D" id="3.30.9.30">
    <property type="match status" value="1"/>
</dbReference>
<protein>
    <recommendedName>
        <fullName evidence="4">FAD-binding domain-containing protein</fullName>
    </recommendedName>
</protein>
<dbReference type="GO" id="GO:0004497">
    <property type="term" value="F:monooxygenase activity"/>
    <property type="evidence" value="ECO:0007669"/>
    <property type="project" value="UniProtKB-KW"/>
</dbReference>
<reference evidence="3" key="1">
    <citation type="submission" date="2018-05" db="EMBL/GenBank/DDBJ databases">
        <authorList>
            <person name="Lanie J.A."/>
            <person name="Ng W.-L."/>
            <person name="Kazmierczak K.M."/>
            <person name="Andrzejewski T.M."/>
            <person name="Davidsen T.M."/>
            <person name="Wayne K.J."/>
            <person name="Tettelin H."/>
            <person name="Glass J.I."/>
            <person name="Rusch D."/>
            <person name="Podicherti R."/>
            <person name="Tsui H.-C.T."/>
            <person name="Winkler M.E."/>
        </authorList>
    </citation>
    <scope>NUCLEOTIDE SEQUENCE</scope>
</reference>
<keyword evidence="1" id="KW-0560">Oxidoreductase</keyword>
<keyword evidence="2" id="KW-0503">Monooxygenase</keyword>